<organism evidence="1 2">
    <name type="scientific">Trichinella zimbabwensis</name>
    <dbReference type="NCBI Taxonomy" id="268475"/>
    <lineage>
        <taxon>Eukaryota</taxon>
        <taxon>Metazoa</taxon>
        <taxon>Ecdysozoa</taxon>
        <taxon>Nematoda</taxon>
        <taxon>Enoplea</taxon>
        <taxon>Dorylaimia</taxon>
        <taxon>Trichinellida</taxon>
        <taxon>Trichinellidae</taxon>
        <taxon>Trichinella</taxon>
    </lineage>
</organism>
<name>A0A0V1FMT3_9BILA</name>
<reference evidence="1 2" key="1">
    <citation type="submission" date="2015-01" db="EMBL/GenBank/DDBJ databases">
        <title>Evolution of Trichinella species and genotypes.</title>
        <authorList>
            <person name="Korhonen P.K."/>
            <person name="Edoardo P."/>
            <person name="Giuseppe L.R."/>
            <person name="Gasser R.B."/>
        </authorList>
    </citation>
    <scope>NUCLEOTIDE SEQUENCE [LARGE SCALE GENOMIC DNA]</scope>
    <source>
        <strain evidence="1">ISS1029</strain>
    </source>
</reference>
<proteinExistence type="predicted"/>
<evidence type="ECO:0000313" key="1">
    <source>
        <dbReference type="EMBL" id="KRY87367.1"/>
    </source>
</evidence>
<gene>
    <name evidence="1" type="ORF">T11_409</name>
</gene>
<dbReference type="OrthoDB" id="5929576at2759"/>
<dbReference type="EMBL" id="JYDP01006166">
    <property type="protein sequence ID" value="KRY87367.1"/>
    <property type="molecule type" value="Genomic_DNA"/>
</dbReference>
<protein>
    <submittedName>
        <fullName evidence="1">Uncharacterized protein</fullName>
    </submittedName>
</protein>
<accession>A0A0V1FMT3</accession>
<dbReference type="AlphaFoldDB" id="A0A0V1FMT3"/>
<comment type="caution">
    <text evidence="1">The sequence shown here is derived from an EMBL/GenBank/DDBJ whole genome shotgun (WGS) entry which is preliminary data.</text>
</comment>
<keyword evidence="2" id="KW-1185">Reference proteome</keyword>
<sequence length="39" mass="4406">MLQDFSLGLYNIVNLKSTLLDSWGVTHPTLENHSEESCI</sequence>
<evidence type="ECO:0000313" key="2">
    <source>
        <dbReference type="Proteomes" id="UP000055024"/>
    </source>
</evidence>
<dbReference type="Proteomes" id="UP000055024">
    <property type="component" value="Unassembled WGS sequence"/>
</dbReference>